<feature type="domain" description="PEGA" evidence="1">
    <location>
        <begin position="24"/>
        <end position="78"/>
    </location>
</feature>
<evidence type="ECO:0000259" key="1">
    <source>
        <dbReference type="Pfam" id="PF08308"/>
    </source>
</evidence>
<keyword evidence="3" id="KW-1185">Reference proteome</keyword>
<dbReference type="Pfam" id="PF08308">
    <property type="entry name" value="PEGA"/>
    <property type="match status" value="1"/>
</dbReference>
<sequence length="291" mass="31183">MKNPRLMVLLFITLLLLLLPAGAMGSVRVDADLPGVAIFVDGSYIGTTPQNLSDVQVGEHKIAATVTGHQAQSRNITFPLNGSDQIIFTFGSSTQKYVPGMIRIRDCVGTPEMTGLLGSSITVATLPDGNLMAYYSGIGEGVRCAGSADGSEWHEFPDGCLLPSDESNASSPFSSPWVFSTSDGGYRMIYGINDENGPSLYSARSKDGFRFTPEGKVKLSQVPDQDMKGQYSIPSGLRMADGKLRMYYAVSEGAIRSAVSGDDGKTWMNDEGYRLESATDPTVALLQNGTY</sequence>
<dbReference type="SUPFAM" id="SSF75005">
    <property type="entry name" value="Arabinanase/levansucrase/invertase"/>
    <property type="match status" value="1"/>
</dbReference>
<dbReference type="InterPro" id="IPR013229">
    <property type="entry name" value="PEGA"/>
</dbReference>
<proteinExistence type="predicted"/>
<comment type="caution">
    <text evidence="2">The sequence shown here is derived from an EMBL/GenBank/DDBJ whole genome shotgun (WGS) entry which is preliminary data.</text>
</comment>
<evidence type="ECO:0000313" key="3">
    <source>
        <dbReference type="Proteomes" id="UP000245657"/>
    </source>
</evidence>
<evidence type="ECO:0000313" key="2">
    <source>
        <dbReference type="EMBL" id="PWR72239.1"/>
    </source>
</evidence>
<dbReference type="InterPro" id="IPR023296">
    <property type="entry name" value="Glyco_hydro_beta-prop_sf"/>
</dbReference>
<dbReference type="OrthoDB" id="116842at2157"/>
<dbReference type="RefSeq" id="WP_109968728.1">
    <property type="nucleotide sequence ID" value="NZ_QGMY01000007.1"/>
</dbReference>
<organism evidence="2 3">
    <name type="scientific">Methanospirillum lacunae</name>
    <dbReference type="NCBI Taxonomy" id="668570"/>
    <lineage>
        <taxon>Archaea</taxon>
        <taxon>Methanobacteriati</taxon>
        <taxon>Methanobacteriota</taxon>
        <taxon>Stenosarchaea group</taxon>
        <taxon>Methanomicrobia</taxon>
        <taxon>Methanomicrobiales</taxon>
        <taxon>Methanospirillaceae</taxon>
        <taxon>Methanospirillum</taxon>
    </lineage>
</organism>
<protein>
    <recommendedName>
        <fullName evidence="1">PEGA domain-containing protein</fullName>
    </recommendedName>
</protein>
<gene>
    <name evidence="2" type="ORF">DK846_09685</name>
</gene>
<name>A0A2V2MXT5_9EURY</name>
<accession>A0A2V2MXT5</accession>
<dbReference type="Proteomes" id="UP000245657">
    <property type="component" value="Unassembled WGS sequence"/>
</dbReference>
<dbReference type="AlphaFoldDB" id="A0A2V2MXT5"/>
<dbReference type="Gene3D" id="2.115.10.20">
    <property type="entry name" value="Glycosyl hydrolase domain, family 43"/>
    <property type="match status" value="1"/>
</dbReference>
<reference evidence="2 3" key="1">
    <citation type="submission" date="2018-05" db="EMBL/GenBank/DDBJ databases">
        <title>Draft genome of Methanospirillum lacunae Ki8-1.</title>
        <authorList>
            <person name="Dueholm M.S."/>
            <person name="Nielsen P.H."/>
            <person name="Bakmann L.F."/>
            <person name="Otzen D.E."/>
        </authorList>
    </citation>
    <scope>NUCLEOTIDE SEQUENCE [LARGE SCALE GENOMIC DNA]</scope>
    <source>
        <strain evidence="2 3">Ki8-1</strain>
    </source>
</reference>
<dbReference type="EMBL" id="QGMY01000007">
    <property type="protein sequence ID" value="PWR72239.1"/>
    <property type="molecule type" value="Genomic_DNA"/>
</dbReference>